<organism evidence="11 12">
    <name type="scientific">Microdochium trichocladiopsis</name>
    <dbReference type="NCBI Taxonomy" id="1682393"/>
    <lineage>
        <taxon>Eukaryota</taxon>
        <taxon>Fungi</taxon>
        <taxon>Dikarya</taxon>
        <taxon>Ascomycota</taxon>
        <taxon>Pezizomycotina</taxon>
        <taxon>Sordariomycetes</taxon>
        <taxon>Xylariomycetidae</taxon>
        <taxon>Xylariales</taxon>
        <taxon>Microdochiaceae</taxon>
        <taxon>Microdochium</taxon>
    </lineage>
</organism>
<comment type="caution">
    <text evidence="11">The sequence shown here is derived from an EMBL/GenBank/DDBJ whole genome shotgun (WGS) entry which is preliminary data.</text>
</comment>
<evidence type="ECO:0000256" key="6">
    <source>
        <dbReference type="ARBA" id="ARBA00022989"/>
    </source>
</evidence>
<dbReference type="PANTHER" id="PTHR48022:SF5">
    <property type="entry name" value="ALPHA-GLUCOSIDES PERMEASE MPH2-RELATED"/>
    <property type="match status" value="1"/>
</dbReference>
<keyword evidence="5 9" id="KW-0812">Transmembrane</keyword>
<evidence type="ECO:0000256" key="3">
    <source>
        <dbReference type="ARBA" id="ARBA00022448"/>
    </source>
</evidence>
<evidence type="ECO:0000256" key="8">
    <source>
        <dbReference type="RuleBase" id="RU003346"/>
    </source>
</evidence>
<evidence type="ECO:0000256" key="9">
    <source>
        <dbReference type="SAM" id="Phobius"/>
    </source>
</evidence>
<feature type="transmembrane region" description="Helical" evidence="9">
    <location>
        <begin position="417"/>
        <end position="439"/>
    </location>
</feature>
<evidence type="ECO:0000313" key="12">
    <source>
        <dbReference type="Proteomes" id="UP000756346"/>
    </source>
</evidence>
<gene>
    <name evidence="11" type="ORF">B0I36DRAFT_244336</name>
</gene>
<reference evidence="11" key="1">
    <citation type="journal article" date="2021" name="Nat. Commun.">
        <title>Genetic determinants of endophytism in the Arabidopsis root mycobiome.</title>
        <authorList>
            <person name="Mesny F."/>
            <person name="Miyauchi S."/>
            <person name="Thiergart T."/>
            <person name="Pickel B."/>
            <person name="Atanasova L."/>
            <person name="Karlsson M."/>
            <person name="Huettel B."/>
            <person name="Barry K.W."/>
            <person name="Haridas S."/>
            <person name="Chen C."/>
            <person name="Bauer D."/>
            <person name="Andreopoulos W."/>
            <person name="Pangilinan J."/>
            <person name="LaButti K."/>
            <person name="Riley R."/>
            <person name="Lipzen A."/>
            <person name="Clum A."/>
            <person name="Drula E."/>
            <person name="Henrissat B."/>
            <person name="Kohler A."/>
            <person name="Grigoriev I.V."/>
            <person name="Martin F.M."/>
            <person name="Hacquard S."/>
        </authorList>
    </citation>
    <scope>NUCLEOTIDE SEQUENCE</scope>
    <source>
        <strain evidence="11">MPI-CAGE-CH-0230</strain>
    </source>
</reference>
<feature type="transmembrane region" description="Helical" evidence="9">
    <location>
        <begin position="140"/>
        <end position="158"/>
    </location>
</feature>
<dbReference type="Proteomes" id="UP000756346">
    <property type="component" value="Unassembled WGS sequence"/>
</dbReference>
<evidence type="ECO:0000259" key="10">
    <source>
        <dbReference type="PROSITE" id="PS50850"/>
    </source>
</evidence>
<dbReference type="GO" id="GO:0005351">
    <property type="term" value="F:carbohydrate:proton symporter activity"/>
    <property type="evidence" value="ECO:0007669"/>
    <property type="project" value="TreeGrafter"/>
</dbReference>
<evidence type="ECO:0000313" key="11">
    <source>
        <dbReference type="EMBL" id="KAH7028993.1"/>
    </source>
</evidence>
<feature type="domain" description="Major facilitator superfamily (MFS) profile" evidence="10">
    <location>
        <begin position="61"/>
        <end position="508"/>
    </location>
</feature>
<dbReference type="NCBIfam" id="TIGR00879">
    <property type="entry name" value="SP"/>
    <property type="match status" value="1"/>
</dbReference>
<dbReference type="AlphaFoldDB" id="A0A9P8Y5W0"/>
<protein>
    <submittedName>
        <fullName evidence="11">General substrate transporter</fullName>
    </submittedName>
</protein>
<dbReference type="SUPFAM" id="SSF103473">
    <property type="entry name" value="MFS general substrate transporter"/>
    <property type="match status" value="1"/>
</dbReference>
<dbReference type="PROSITE" id="PS50850">
    <property type="entry name" value="MFS"/>
    <property type="match status" value="1"/>
</dbReference>
<feature type="transmembrane region" description="Helical" evidence="9">
    <location>
        <begin position="354"/>
        <end position="376"/>
    </location>
</feature>
<evidence type="ECO:0000256" key="4">
    <source>
        <dbReference type="ARBA" id="ARBA00022597"/>
    </source>
</evidence>
<dbReference type="InterPro" id="IPR005828">
    <property type="entry name" value="MFS_sugar_transport-like"/>
</dbReference>
<dbReference type="GO" id="GO:0016020">
    <property type="term" value="C:membrane"/>
    <property type="evidence" value="ECO:0007669"/>
    <property type="project" value="UniProtKB-SubCell"/>
</dbReference>
<dbReference type="OrthoDB" id="6612291at2759"/>
<keyword evidence="6 9" id="KW-1133">Transmembrane helix</keyword>
<sequence>MSNTPDSKEIPSLASDLKAESYHVSGKDVSTQHIEARNATDREHGLTVRNALRLYPKAIVYSLVFSTAIIMEGYDITLLPSFFGYTAFQEKFGDQPGPNGVGRVISADWQTKIQNAGLAGQILGLIINGWVSDIFGYRKTMLAAQFWMVGGLFIPFFANNLETLLAGNIVLGMPWGIFQTLSVTYASDMAPVVLRPYLTTYINLCWVIGQILASGILKGLLNIPNEWSYKIPFALQWVWPPLLIVGTFLAPESPWWLVRKDRLEDARKALIKMTSRDSGVDFNPDEQLALIQATDRLERAQSEGTNYWHCFQGTNLRRTEIACVSYVAQALCGTALMGYSVQFYQRAGLSTEDAFSFTIGQFCMGFVGTVASWFLMGRWGRRPIYLAGVAGLLICLVIVGGLGFADQSQKGPAFATGTLLLVYTLIYDLTIGPLCYSIVAEIPSTRHKIKTVVMARGLSNCMGFVNNVLMPNMLGVNAWNWGAKTGLFWAGLCLLILVWAYFRLPEPMGRTYGELDILFEKRVSARKFASTHVDQFAESEDEKIHQ</sequence>
<feature type="transmembrane region" description="Helical" evidence="9">
    <location>
        <begin position="451"/>
        <end position="469"/>
    </location>
</feature>
<evidence type="ECO:0000256" key="5">
    <source>
        <dbReference type="ARBA" id="ARBA00022692"/>
    </source>
</evidence>
<feature type="transmembrane region" description="Helical" evidence="9">
    <location>
        <begin position="481"/>
        <end position="502"/>
    </location>
</feature>
<dbReference type="InterPro" id="IPR003663">
    <property type="entry name" value="Sugar/inositol_transpt"/>
</dbReference>
<evidence type="ECO:0000256" key="1">
    <source>
        <dbReference type="ARBA" id="ARBA00004141"/>
    </source>
</evidence>
<dbReference type="PANTHER" id="PTHR48022">
    <property type="entry name" value="PLASTIDIC GLUCOSE TRANSPORTER 4"/>
    <property type="match status" value="1"/>
</dbReference>
<evidence type="ECO:0000256" key="2">
    <source>
        <dbReference type="ARBA" id="ARBA00010992"/>
    </source>
</evidence>
<feature type="transmembrane region" description="Helical" evidence="9">
    <location>
        <begin position="383"/>
        <end position="405"/>
    </location>
</feature>
<proteinExistence type="inferred from homology"/>
<comment type="similarity">
    <text evidence="2 8">Belongs to the major facilitator superfamily. Sugar transporter (TC 2.A.1.1) family.</text>
</comment>
<keyword evidence="7 9" id="KW-0472">Membrane</keyword>
<dbReference type="InterPro" id="IPR050360">
    <property type="entry name" value="MFS_Sugar_Transporters"/>
</dbReference>
<name>A0A9P8Y5W0_9PEZI</name>
<evidence type="ECO:0000256" key="7">
    <source>
        <dbReference type="ARBA" id="ARBA00023136"/>
    </source>
</evidence>
<feature type="transmembrane region" description="Helical" evidence="9">
    <location>
        <begin position="237"/>
        <end position="258"/>
    </location>
</feature>
<dbReference type="GeneID" id="70179594"/>
<dbReference type="EMBL" id="JAGTJQ010000006">
    <property type="protein sequence ID" value="KAH7028993.1"/>
    <property type="molecule type" value="Genomic_DNA"/>
</dbReference>
<dbReference type="InterPro" id="IPR036259">
    <property type="entry name" value="MFS_trans_sf"/>
</dbReference>
<keyword evidence="12" id="KW-1185">Reference proteome</keyword>
<feature type="transmembrane region" description="Helical" evidence="9">
    <location>
        <begin position="321"/>
        <end position="342"/>
    </location>
</feature>
<feature type="transmembrane region" description="Helical" evidence="9">
    <location>
        <begin position="164"/>
        <end position="186"/>
    </location>
</feature>
<dbReference type="RefSeq" id="XP_046011281.1">
    <property type="nucleotide sequence ID" value="XM_046150048.1"/>
</dbReference>
<accession>A0A9P8Y5W0</accession>
<dbReference type="Gene3D" id="1.20.1250.20">
    <property type="entry name" value="MFS general substrate transporter like domains"/>
    <property type="match status" value="1"/>
</dbReference>
<dbReference type="FunFam" id="1.20.1250.20:FF:000254">
    <property type="entry name" value="MAL31p Maltose permease"/>
    <property type="match status" value="1"/>
</dbReference>
<keyword evidence="4" id="KW-0762">Sugar transport</keyword>
<dbReference type="InterPro" id="IPR020846">
    <property type="entry name" value="MFS_dom"/>
</dbReference>
<feature type="transmembrane region" description="Helical" evidence="9">
    <location>
        <begin position="198"/>
        <end position="217"/>
    </location>
</feature>
<dbReference type="Pfam" id="PF00083">
    <property type="entry name" value="Sugar_tr"/>
    <property type="match status" value="1"/>
</dbReference>
<keyword evidence="3 8" id="KW-0813">Transport</keyword>
<comment type="subcellular location">
    <subcellularLocation>
        <location evidence="1">Membrane</location>
        <topology evidence="1">Multi-pass membrane protein</topology>
    </subcellularLocation>
</comment>